<dbReference type="PANTHER" id="PTHR42790">
    <property type="entry name" value="AMINOTRANSFERASE"/>
    <property type="match status" value="1"/>
</dbReference>
<dbReference type="SUPFAM" id="SSF53383">
    <property type="entry name" value="PLP-dependent transferases"/>
    <property type="match status" value="1"/>
</dbReference>
<sequence>MGSPVRFGLDLSTGVPDPALLPAVGPALDALGDAPATHHYLDDPVLPELAEQIVRTWPFRPERLTIADGATDAMDSVLRQFGGYGTRVAIENPAFPPFLDLLDAAGLQPIPVELDEEGPRPDALAETLAQGAALFVMQPRGQNPTGVTMTAKRSAALAAVLAPSDTVIVEDDSLDGIATTELVSIGTHLPDRVLHIRSFSKAYGPDLRLAAIGGAARLIEPIERRRQLGQGWSSRLLQRLLLEFLTSARSQGQVADARREYERRRQGLIEALARGGLRVPGDDGINIWVPVLDEVAALQSLAAGGIGAAPGSPFRIGTGHPPRIRVTVGLLADDEQDVAAALLAAADAGGLISR</sequence>
<gene>
    <name evidence="6" type="ORF">ACFQDH_12275</name>
</gene>
<protein>
    <submittedName>
        <fullName evidence="6">Aminotransferase class I/II-fold pyridoxal phosphate-dependent enzyme</fullName>
    </submittedName>
</protein>
<dbReference type="InterPro" id="IPR050859">
    <property type="entry name" value="Class-I_PLP-dep_aminotransf"/>
</dbReference>
<dbReference type="CDD" id="cd00609">
    <property type="entry name" value="AAT_like"/>
    <property type="match status" value="1"/>
</dbReference>
<dbReference type="InterPro" id="IPR015421">
    <property type="entry name" value="PyrdxlP-dep_Trfase_major"/>
</dbReference>
<name>A0ABW2AGJ3_9MICO</name>
<keyword evidence="7" id="KW-1185">Reference proteome</keyword>
<dbReference type="PANTHER" id="PTHR42790:SF19">
    <property type="entry name" value="KYNURENINE_ALPHA-AMINOADIPATE AMINOTRANSFERASE, MITOCHONDRIAL"/>
    <property type="match status" value="1"/>
</dbReference>
<evidence type="ECO:0000313" key="7">
    <source>
        <dbReference type="Proteomes" id="UP001596298"/>
    </source>
</evidence>
<organism evidence="6 7">
    <name type="scientific">Flexivirga alba</name>
    <dbReference type="NCBI Taxonomy" id="702742"/>
    <lineage>
        <taxon>Bacteria</taxon>
        <taxon>Bacillati</taxon>
        <taxon>Actinomycetota</taxon>
        <taxon>Actinomycetes</taxon>
        <taxon>Micrococcales</taxon>
        <taxon>Dermacoccaceae</taxon>
        <taxon>Flexivirga</taxon>
    </lineage>
</organism>
<evidence type="ECO:0000256" key="2">
    <source>
        <dbReference type="ARBA" id="ARBA00022576"/>
    </source>
</evidence>
<keyword evidence="3" id="KW-0808">Transferase</keyword>
<dbReference type="GO" id="GO:0008483">
    <property type="term" value="F:transaminase activity"/>
    <property type="evidence" value="ECO:0007669"/>
    <property type="project" value="UniProtKB-KW"/>
</dbReference>
<reference evidence="7" key="1">
    <citation type="journal article" date="2019" name="Int. J. Syst. Evol. Microbiol.">
        <title>The Global Catalogue of Microorganisms (GCM) 10K type strain sequencing project: providing services to taxonomists for standard genome sequencing and annotation.</title>
        <authorList>
            <consortium name="The Broad Institute Genomics Platform"/>
            <consortium name="The Broad Institute Genome Sequencing Center for Infectious Disease"/>
            <person name="Wu L."/>
            <person name="Ma J."/>
        </authorList>
    </citation>
    <scope>NUCLEOTIDE SEQUENCE [LARGE SCALE GENOMIC DNA]</scope>
    <source>
        <strain evidence="7">CCUG 58127</strain>
    </source>
</reference>
<dbReference type="InterPro" id="IPR015424">
    <property type="entry name" value="PyrdxlP-dep_Trfase"/>
</dbReference>
<evidence type="ECO:0000256" key="4">
    <source>
        <dbReference type="ARBA" id="ARBA00022898"/>
    </source>
</evidence>
<proteinExistence type="predicted"/>
<keyword evidence="4" id="KW-0663">Pyridoxal phosphate</keyword>
<accession>A0ABW2AGJ3</accession>
<dbReference type="Pfam" id="PF00155">
    <property type="entry name" value="Aminotran_1_2"/>
    <property type="match status" value="1"/>
</dbReference>
<evidence type="ECO:0000256" key="3">
    <source>
        <dbReference type="ARBA" id="ARBA00022679"/>
    </source>
</evidence>
<dbReference type="RefSeq" id="WP_382401665.1">
    <property type="nucleotide sequence ID" value="NZ_JBHSWH010000001.1"/>
</dbReference>
<comment type="caution">
    <text evidence="6">The sequence shown here is derived from an EMBL/GenBank/DDBJ whole genome shotgun (WGS) entry which is preliminary data.</text>
</comment>
<feature type="domain" description="Aminotransferase class I/classII large" evidence="5">
    <location>
        <begin position="9"/>
        <end position="335"/>
    </location>
</feature>
<evidence type="ECO:0000259" key="5">
    <source>
        <dbReference type="Pfam" id="PF00155"/>
    </source>
</evidence>
<dbReference type="Proteomes" id="UP001596298">
    <property type="component" value="Unassembled WGS sequence"/>
</dbReference>
<evidence type="ECO:0000256" key="1">
    <source>
        <dbReference type="ARBA" id="ARBA00001933"/>
    </source>
</evidence>
<evidence type="ECO:0000313" key="6">
    <source>
        <dbReference type="EMBL" id="MFC6706014.1"/>
    </source>
</evidence>
<comment type="cofactor">
    <cofactor evidence="1">
        <name>pyridoxal 5'-phosphate</name>
        <dbReference type="ChEBI" id="CHEBI:597326"/>
    </cofactor>
</comment>
<dbReference type="Gene3D" id="3.40.640.10">
    <property type="entry name" value="Type I PLP-dependent aspartate aminotransferase-like (Major domain)"/>
    <property type="match status" value="1"/>
</dbReference>
<keyword evidence="2 6" id="KW-0032">Aminotransferase</keyword>
<dbReference type="InterPro" id="IPR004839">
    <property type="entry name" value="Aminotransferase_I/II_large"/>
</dbReference>
<dbReference type="EMBL" id="JBHSWH010000001">
    <property type="protein sequence ID" value="MFC6706014.1"/>
    <property type="molecule type" value="Genomic_DNA"/>
</dbReference>